<feature type="binding site" evidence="10">
    <location>
        <position position="27"/>
    </location>
    <ligand>
        <name>UDP-N-acetyl-alpha-D-muramoyl-L-alanyl-D-glutamate</name>
        <dbReference type="ChEBI" id="CHEBI:83900"/>
    </ligand>
</feature>
<evidence type="ECO:0000256" key="1">
    <source>
        <dbReference type="ARBA" id="ARBA00005898"/>
    </source>
</evidence>
<keyword evidence="10" id="KW-0460">Magnesium</keyword>
<dbReference type="InterPro" id="IPR004101">
    <property type="entry name" value="Mur_ligase_C"/>
</dbReference>
<keyword evidence="10" id="KW-0963">Cytoplasm</keyword>
<evidence type="ECO:0000259" key="13">
    <source>
        <dbReference type="Pfam" id="PF02875"/>
    </source>
</evidence>
<feature type="binding site" evidence="10">
    <location>
        <position position="181"/>
    </location>
    <ligand>
        <name>UDP-N-acetyl-alpha-D-muramoyl-L-alanyl-D-glutamate</name>
        <dbReference type="ChEBI" id="CHEBI:83900"/>
    </ligand>
</feature>
<dbReference type="GO" id="GO:0009252">
    <property type="term" value="P:peptidoglycan biosynthetic process"/>
    <property type="evidence" value="ECO:0007669"/>
    <property type="project" value="UniProtKB-UniRule"/>
</dbReference>
<proteinExistence type="inferred from homology"/>
<dbReference type="InterPro" id="IPR013221">
    <property type="entry name" value="Mur_ligase_cen"/>
</dbReference>
<dbReference type="GO" id="GO:0008360">
    <property type="term" value="P:regulation of cell shape"/>
    <property type="evidence" value="ECO:0007669"/>
    <property type="project" value="UniProtKB-KW"/>
</dbReference>
<dbReference type="GO" id="GO:0071555">
    <property type="term" value="P:cell wall organization"/>
    <property type="evidence" value="ECO:0007669"/>
    <property type="project" value="UniProtKB-KW"/>
</dbReference>
<dbReference type="GO" id="GO:0005524">
    <property type="term" value="F:ATP binding"/>
    <property type="evidence" value="ECO:0007669"/>
    <property type="project" value="UniProtKB-UniRule"/>
</dbReference>
<evidence type="ECO:0000256" key="4">
    <source>
        <dbReference type="ARBA" id="ARBA00022741"/>
    </source>
</evidence>
<keyword evidence="2 10" id="KW-0436">Ligase</keyword>
<gene>
    <name evidence="10" type="primary">murE</name>
    <name evidence="15" type="ORF">HCT14_06460</name>
</gene>
<evidence type="ECO:0000256" key="10">
    <source>
        <dbReference type="HAMAP-Rule" id="MF_00208"/>
    </source>
</evidence>
<comment type="caution">
    <text evidence="15">The sequence shown here is derived from an EMBL/GenBank/DDBJ whole genome shotgun (WGS) entry which is preliminary data.</text>
</comment>
<comment type="cofactor">
    <cofactor evidence="10">
        <name>Mg(2+)</name>
        <dbReference type="ChEBI" id="CHEBI:18420"/>
    </cofactor>
</comment>
<dbReference type="Proteomes" id="UP000711995">
    <property type="component" value="Unassembled WGS sequence"/>
</dbReference>
<protein>
    <recommendedName>
        <fullName evidence="10">UDP-N-acetylmuramyl-tripeptide synthetase</fullName>
        <ecNumber evidence="10">6.3.2.-</ecNumber>
    </recommendedName>
    <alternativeName>
        <fullName evidence="10">UDP-MurNAc-tripeptide synthetase</fullName>
    </alternativeName>
</protein>
<dbReference type="GO" id="GO:0005737">
    <property type="term" value="C:cytoplasm"/>
    <property type="evidence" value="ECO:0007669"/>
    <property type="project" value="UniProtKB-SubCell"/>
</dbReference>
<comment type="pathway">
    <text evidence="10 11">Cell wall biogenesis; peptidoglycan biosynthesis.</text>
</comment>
<evidence type="ECO:0000259" key="14">
    <source>
        <dbReference type="Pfam" id="PF08245"/>
    </source>
</evidence>
<reference evidence="15 16" key="1">
    <citation type="submission" date="2020-03" db="EMBL/GenBank/DDBJ databases">
        <title>Spirochaetal bacteria isolated from arthropods constitute a novel genus Entomospira genus novum within the order Spirochaetales.</title>
        <authorList>
            <person name="Grana-Miraglia L."/>
            <person name="Sikutova S."/>
            <person name="Fingerle V."/>
            <person name="Sing A."/>
            <person name="Castillo-Ramirez S."/>
            <person name="Margos G."/>
            <person name="Rudolf I."/>
        </authorList>
    </citation>
    <scope>NUCLEOTIDE SEQUENCE [LARGE SCALE GENOMIC DNA]</scope>
    <source>
        <strain evidence="15 16">BR193</strain>
    </source>
</reference>
<dbReference type="AlphaFoldDB" id="A0A968G9R6"/>
<evidence type="ECO:0000256" key="3">
    <source>
        <dbReference type="ARBA" id="ARBA00022618"/>
    </source>
</evidence>
<dbReference type="Gene3D" id="3.90.190.20">
    <property type="entry name" value="Mur ligase, C-terminal domain"/>
    <property type="match status" value="1"/>
</dbReference>
<comment type="PTM">
    <text evidence="10">Carboxylation is probably crucial for Mg(2+) binding and, consequently, for the gamma-phosphate positioning of ATP.</text>
</comment>
<dbReference type="EC" id="6.3.2.-" evidence="10"/>
<dbReference type="InterPro" id="IPR036565">
    <property type="entry name" value="Mur-like_cat_sf"/>
</dbReference>
<comment type="subcellular location">
    <subcellularLocation>
        <location evidence="10 11">Cytoplasm</location>
    </subcellularLocation>
</comment>
<dbReference type="Gene3D" id="3.40.1390.10">
    <property type="entry name" value="MurE/MurF, N-terminal domain"/>
    <property type="match status" value="1"/>
</dbReference>
<evidence type="ECO:0000313" key="15">
    <source>
        <dbReference type="EMBL" id="NIZ41142.1"/>
    </source>
</evidence>
<evidence type="ECO:0000256" key="11">
    <source>
        <dbReference type="RuleBase" id="RU004135"/>
    </source>
</evidence>
<dbReference type="RefSeq" id="WP_167700715.1">
    <property type="nucleotide sequence ID" value="NZ_CP118174.1"/>
</dbReference>
<dbReference type="InterPro" id="IPR036615">
    <property type="entry name" value="Mur_ligase_C_dom_sf"/>
</dbReference>
<keyword evidence="5 10" id="KW-0067">ATP-binding</keyword>
<keyword evidence="8 10" id="KW-0131">Cell cycle</keyword>
<dbReference type="SUPFAM" id="SSF53244">
    <property type="entry name" value="MurD-like peptide ligases, peptide-binding domain"/>
    <property type="match status" value="1"/>
</dbReference>
<dbReference type="NCBIfam" id="TIGR01085">
    <property type="entry name" value="murE"/>
    <property type="match status" value="1"/>
</dbReference>
<evidence type="ECO:0000313" key="16">
    <source>
        <dbReference type="Proteomes" id="UP000711995"/>
    </source>
</evidence>
<dbReference type="Pfam" id="PF02875">
    <property type="entry name" value="Mur_ligase_C"/>
    <property type="match status" value="1"/>
</dbReference>
<organism evidence="15 16">
    <name type="scientific">Entomospira entomophila</name>
    <dbReference type="NCBI Taxonomy" id="2719988"/>
    <lineage>
        <taxon>Bacteria</taxon>
        <taxon>Pseudomonadati</taxon>
        <taxon>Spirochaetota</taxon>
        <taxon>Spirochaetia</taxon>
        <taxon>Spirochaetales</taxon>
        <taxon>Spirochaetaceae</taxon>
        <taxon>Entomospira</taxon>
    </lineage>
</organism>
<name>A0A968G9R6_9SPIO</name>
<comment type="caution">
    <text evidence="10">Lacks conserved residue(s) required for the propagation of feature annotation.</text>
</comment>
<keyword evidence="9 10" id="KW-0961">Cell wall biogenesis/degradation</keyword>
<sequence length="499" mass="55722">MILERDVESITQEEVHSWGIQKIIFDSRDAKPNVLFCALTGLHVDGHEFIEEAKEKGARHFLISKRDFVNYDEQETVYIVCDDTRKMMAKISALHYDFPSRKLKVIGVTGTDGKSTTSQLVMQLLELSGHRCGLLSTVNIKVGEHIEENNLRQSTPEAPQIEEALYTMLQNGMEYAVVEATSHGLSELTGRLSYIQFIAGVFTNVTIEHLEFHKTVEQYRLDKANLFKNVAVNEGISVINANSEHYSLYHDAAHGSGRILSYGKSDKSDLWAESIQFTDNGFQFDLSSKKERCAVELPLTGQFNIDNTLAAVLTVSALLDCSPCDLASYIPSLRAPAGRMILIQQRPYRVIVDYAHTPGAFEQLLPHMKEITTGKLIVMFGSGGERNLEKRPIQGHIADLHADIIILTNEDPRLEDEMVILKDIAAGVKQKELDRDLLIIPDRESAIRHAVSLCDSGDTLLLLGKGHEQSIIGSDGKMDWDEVTCVNKYLAGSDVKIHE</sequence>
<feature type="binding site" evidence="10">
    <location>
        <position position="191"/>
    </location>
    <ligand>
        <name>UDP-N-acetyl-alpha-D-muramoyl-L-alanyl-D-glutamate</name>
        <dbReference type="ChEBI" id="CHEBI:83900"/>
    </ligand>
</feature>
<feature type="domain" description="Mur ligase C-terminal" evidence="13">
    <location>
        <begin position="338"/>
        <end position="466"/>
    </location>
</feature>
<feature type="domain" description="Mur ligase N-terminal catalytic" evidence="12">
    <location>
        <begin position="22"/>
        <end position="96"/>
    </location>
</feature>
<dbReference type="PANTHER" id="PTHR23135:SF4">
    <property type="entry name" value="UDP-N-ACETYLMURAMOYL-L-ALANYL-D-GLUTAMATE--2,6-DIAMINOPIMELATE LIGASE MURE HOMOLOG, CHLOROPLASTIC"/>
    <property type="match status" value="1"/>
</dbReference>
<evidence type="ECO:0000256" key="8">
    <source>
        <dbReference type="ARBA" id="ARBA00023306"/>
    </source>
</evidence>
<feature type="modified residue" description="N6-carboxylysine" evidence="10">
    <location>
        <position position="223"/>
    </location>
</feature>
<dbReference type="EMBL" id="JAATLJ010000001">
    <property type="protein sequence ID" value="NIZ41142.1"/>
    <property type="molecule type" value="Genomic_DNA"/>
</dbReference>
<accession>A0A968G9R6</accession>
<comment type="similarity">
    <text evidence="1 10">Belongs to the MurCDEF family. MurE subfamily.</text>
</comment>
<dbReference type="Pfam" id="PF08245">
    <property type="entry name" value="Mur_ligase_M"/>
    <property type="match status" value="1"/>
</dbReference>
<evidence type="ECO:0000256" key="9">
    <source>
        <dbReference type="ARBA" id="ARBA00023316"/>
    </source>
</evidence>
<keyword evidence="3 10" id="KW-0132">Cell division</keyword>
<keyword evidence="7 10" id="KW-0573">Peptidoglycan synthesis</keyword>
<keyword evidence="16" id="KW-1185">Reference proteome</keyword>
<dbReference type="InterPro" id="IPR005761">
    <property type="entry name" value="UDP-N-AcMur-Glu-dNH2Pim_ligase"/>
</dbReference>
<keyword evidence="4 10" id="KW-0547">Nucleotide-binding</keyword>
<comment type="function">
    <text evidence="10">Catalyzes the addition of an amino acid to the nucleotide precursor UDP-N-acetylmuramoyl-L-alanyl-D-glutamate (UMAG) in the biosynthesis of bacterial cell-wall peptidoglycan.</text>
</comment>
<keyword evidence="6 10" id="KW-0133">Cell shape</keyword>
<feature type="binding site" evidence="10">
    <location>
        <begin position="110"/>
        <end position="116"/>
    </location>
    <ligand>
        <name>ATP</name>
        <dbReference type="ChEBI" id="CHEBI:30616"/>
    </ligand>
</feature>
<evidence type="ECO:0000256" key="7">
    <source>
        <dbReference type="ARBA" id="ARBA00022984"/>
    </source>
</evidence>
<dbReference type="Pfam" id="PF01225">
    <property type="entry name" value="Mur_ligase"/>
    <property type="match status" value="1"/>
</dbReference>
<feature type="domain" description="Mur ligase central" evidence="14">
    <location>
        <begin position="108"/>
        <end position="314"/>
    </location>
</feature>
<feature type="binding site" evidence="10">
    <location>
        <begin position="154"/>
        <end position="155"/>
    </location>
    <ligand>
        <name>UDP-N-acetyl-alpha-D-muramoyl-L-alanyl-D-glutamate</name>
        <dbReference type="ChEBI" id="CHEBI:83900"/>
    </ligand>
</feature>
<dbReference type="SUPFAM" id="SSF53623">
    <property type="entry name" value="MurD-like peptide ligases, catalytic domain"/>
    <property type="match status" value="1"/>
</dbReference>
<dbReference type="HAMAP" id="MF_00208">
    <property type="entry name" value="MurE"/>
    <property type="match status" value="1"/>
</dbReference>
<dbReference type="GO" id="GO:0051301">
    <property type="term" value="P:cell division"/>
    <property type="evidence" value="ECO:0007669"/>
    <property type="project" value="UniProtKB-KW"/>
</dbReference>
<dbReference type="GO" id="GO:0016881">
    <property type="term" value="F:acid-amino acid ligase activity"/>
    <property type="evidence" value="ECO:0007669"/>
    <property type="project" value="UniProtKB-UniRule"/>
</dbReference>
<evidence type="ECO:0000256" key="6">
    <source>
        <dbReference type="ARBA" id="ARBA00022960"/>
    </source>
</evidence>
<dbReference type="InterPro" id="IPR035911">
    <property type="entry name" value="MurE/MurF_N"/>
</dbReference>
<dbReference type="GO" id="GO:0000287">
    <property type="term" value="F:magnesium ion binding"/>
    <property type="evidence" value="ECO:0007669"/>
    <property type="project" value="UniProtKB-UniRule"/>
</dbReference>
<dbReference type="NCBIfam" id="NF001126">
    <property type="entry name" value="PRK00139.1-4"/>
    <property type="match status" value="1"/>
</dbReference>
<dbReference type="Gene3D" id="3.40.1190.10">
    <property type="entry name" value="Mur-like, catalytic domain"/>
    <property type="match status" value="1"/>
</dbReference>
<dbReference type="PANTHER" id="PTHR23135">
    <property type="entry name" value="MUR LIGASE FAMILY MEMBER"/>
    <property type="match status" value="1"/>
</dbReference>
<dbReference type="SUPFAM" id="SSF63418">
    <property type="entry name" value="MurE/MurF N-terminal domain"/>
    <property type="match status" value="1"/>
</dbReference>
<evidence type="ECO:0000256" key="5">
    <source>
        <dbReference type="ARBA" id="ARBA00022840"/>
    </source>
</evidence>
<evidence type="ECO:0000259" key="12">
    <source>
        <dbReference type="Pfam" id="PF01225"/>
    </source>
</evidence>
<evidence type="ECO:0000256" key="2">
    <source>
        <dbReference type="ARBA" id="ARBA00022598"/>
    </source>
</evidence>
<dbReference type="InterPro" id="IPR000713">
    <property type="entry name" value="Mur_ligase_N"/>
</dbReference>